<keyword evidence="3 6" id="KW-0285">Flavoprotein</keyword>
<evidence type="ECO:0000313" key="8">
    <source>
        <dbReference type="EMBL" id="GFM35241.1"/>
    </source>
</evidence>
<dbReference type="GO" id="GO:0010181">
    <property type="term" value="F:FMN binding"/>
    <property type="evidence" value="ECO:0007669"/>
    <property type="project" value="InterPro"/>
</dbReference>
<sequence>MREIIKMIVVLSAICGLSGFCLSYLKQLTAPAIENQVLTYVQGPAIKQVLADTDNDPIADRKKFTNPATGKEINVFPAIKGGKLVAIALEDFGAGFGGDIGVIVGFNVENDTLAGIGVTTMKETPGLGTVVADARFTKQFKKQPMNVDLKSKGGQIDALSGATISSTGVVTAVQNAAKVYQAIKSEATGTWK</sequence>
<dbReference type="AlphaFoldDB" id="A0A7J0BPN6"/>
<dbReference type="PIRSF" id="PIRSF006091">
    <property type="entry name" value="E_trnsport_RnfG"/>
    <property type="match status" value="1"/>
</dbReference>
<feature type="modified residue" description="FMN phosphoryl threonine" evidence="6">
    <location>
        <position position="163"/>
    </location>
</feature>
<dbReference type="NCBIfam" id="TIGR01947">
    <property type="entry name" value="rnfG"/>
    <property type="match status" value="1"/>
</dbReference>
<comment type="similarity">
    <text evidence="6">Belongs to the RnfG family.</text>
</comment>
<dbReference type="RefSeq" id="WP_174406857.1">
    <property type="nucleotide sequence ID" value="NZ_BLVO01000016.1"/>
</dbReference>
<evidence type="ECO:0000256" key="4">
    <source>
        <dbReference type="ARBA" id="ARBA00022643"/>
    </source>
</evidence>
<comment type="subunit">
    <text evidence="6">The complex is composed of six subunits: RnfA, RnfB, RnfC, RnfD, RnfE and RnfG.</text>
</comment>
<keyword evidence="2 6" id="KW-0597">Phosphoprotein</keyword>
<dbReference type="Pfam" id="PF04205">
    <property type="entry name" value="FMN_bind"/>
    <property type="match status" value="1"/>
</dbReference>
<keyword evidence="9" id="KW-1185">Reference proteome</keyword>
<dbReference type="GO" id="GO:0009055">
    <property type="term" value="F:electron transfer activity"/>
    <property type="evidence" value="ECO:0007669"/>
    <property type="project" value="InterPro"/>
</dbReference>
<reference evidence="8 9" key="1">
    <citation type="submission" date="2020-05" db="EMBL/GenBank/DDBJ databases">
        <title>Draft genome sequence of Desulfovibrio sp. strain HN2T.</title>
        <authorList>
            <person name="Ueno A."/>
            <person name="Tamazawa S."/>
            <person name="Tamamura S."/>
            <person name="Murakami T."/>
            <person name="Kiyama T."/>
            <person name="Inomata H."/>
            <person name="Amano Y."/>
            <person name="Miyakawa K."/>
            <person name="Tamaki H."/>
            <person name="Naganuma T."/>
            <person name="Kaneko K."/>
        </authorList>
    </citation>
    <scope>NUCLEOTIDE SEQUENCE [LARGE SCALE GENOMIC DNA]</scope>
    <source>
        <strain evidence="8 9">HN2</strain>
    </source>
</reference>
<accession>A0A7J0BPN6</accession>
<dbReference type="Gene3D" id="3.90.1010.20">
    <property type="match status" value="1"/>
</dbReference>
<dbReference type="EMBL" id="BLVO01000016">
    <property type="protein sequence ID" value="GFM35241.1"/>
    <property type="molecule type" value="Genomic_DNA"/>
</dbReference>
<dbReference type="SMART" id="SM00900">
    <property type="entry name" value="FMN_bind"/>
    <property type="match status" value="1"/>
</dbReference>
<keyword evidence="5 6" id="KW-0249">Electron transport</keyword>
<keyword evidence="6" id="KW-1278">Translocase</keyword>
<dbReference type="Proteomes" id="UP000503840">
    <property type="component" value="Unassembled WGS sequence"/>
</dbReference>
<comment type="cofactor">
    <cofactor evidence="6">
        <name>FMN</name>
        <dbReference type="ChEBI" id="CHEBI:58210"/>
    </cofactor>
</comment>
<evidence type="ECO:0000256" key="3">
    <source>
        <dbReference type="ARBA" id="ARBA00022630"/>
    </source>
</evidence>
<dbReference type="NCBIfam" id="NF045876">
    <property type="entry name" value="RnfG_DVU2794"/>
    <property type="match status" value="1"/>
</dbReference>
<protein>
    <recommendedName>
        <fullName evidence="6">Ion-translocating oxidoreductase complex subunit G</fullName>
        <ecNumber evidence="6">7.-.-.-</ecNumber>
    </recommendedName>
    <alternativeName>
        <fullName evidence="6">Rnf electron transport complex subunit G</fullName>
    </alternativeName>
</protein>
<evidence type="ECO:0000313" key="9">
    <source>
        <dbReference type="Proteomes" id="UP000503840"/>
    </source>
</evidence>
<keyword evidence="1 6" id="KW-0813">Transport</keyword>
<dbReference type="PANTHER" id="PTHR36118">
    <property type="entry name" value="ION-TRANSLOCATING OXIDOREDUCTASE COMPLEX SUBUNIT G"/>
    <property type="match status" value="1"/>
</dbReference>
<comment type="subcellular location">
    <subcellularLocation>
        <location evidence="6">Cell membrane</location>
        <topology evidence="6">Single-pass membrane protein</topology>
    </subcellularLocation>
</comment>
<organism evidence="8 9">
    <name type="scientific">Desulfovibrio subterraneus</name>
    <dbReference type="NCBI Taxonomy" id="2718620"/>
    <lineage>
        <taxon>Bacteria</taxon>
        <taxon>Pseudomonadati</taxon>
        <taxon>Thermodesulfobacteriota</taxon>
        <taxon>Desulfovibrionia</taxon>
        <taxon>Desulfovibrionales</taxon>
        <taxon>Desulfovibrionaceae</taxon>
        <taxon>Desulfovibrio</taxon>
    </lineage>
</organism>
<name>A0A7J0BPN6_9BACT</name>
<feature type="domain" description="FMN-binding" evidence="7">
    <location>
        <begin position="95"/>
        <end position="180"/>
    </location>
</feature>
<keyword evidence="4 6" id="KW-0288">FMN</keyword>
<dbReference type="GO" id="GO:0005886">
    <property type="term" value="C:plasma membrane"/>
    <property type="evidence" value="ECO:0007669"/>
    <property type="project" value="UniProtKB-SubCell"/>
</dbReference>
<dbReference type="PANTHER" id="PTHR36118:SF1">
    <property type="entry name" value="ION-TRANSLOCATING OXIDOREDUCTASE COMPLEX SUBUNIT G"/>
    <property type="match status" value="1"/>
</dbReference>
<proteinExistence type="inferred from homology"/>
<dbReference type="GO" id="GO:0022900">
    <property type="term" value="P:electron transport chain"/>
    <property type="evidence" value="ECO:0007669"/>
    <property type="project" value="UniProtKB-UniRule"/>
</dbReference>
<evidence type="ECO:0000256" key="5">
    <source>
        <dbReference type="ARBA" id="ARBA00022982"/>
    </source>
</evidence>
<dbReference type="HAMAP" id="MF_00479">
    <property type="entry name" value="RsxG_RnfG"/>
    <property type="match status" value="1"/>
</dbReference>
<evidence type="ECO:0000256" key="1">
    <source>
        <dbReference type="ARBA" id="ARBA00022448"/>
    </source>
</evidence>
<dbReference type="InterPro" id="IPR007329">
    <property type="entry name" value="FMN-bd"/>
</dbReference>
<keyword evidence="6" id="KW-1003">Cell membrane</keyword>
<keyword evidence="6" id="KW-1133">Transmembrane helix</keyword>
<dbReference type="EC" id="7.-.-.-" evidence="6"/>
<comment type="caution">
    <text evidence="8">The sequence shown here is derived from an EMBL/GenBank/DDBJ whole genome shotgun (WGS) entry which is preliminary data.</text>
</comment>
<evidence type="ECO:0000256" key="2">
    <source>
        <dbReference type="ARBA" id="ARBA00022553"/>
    </source>
</evidence>
<keyword evidence="6" id="KW-0472">Membrane</keyword>
<comment type="function">
    <text evidence="6">Part of a membrane-bound complex that couples electron transfer with translocation of ions across the membrane.</text>
</comment>
<dbReference type="InterPro" id="IPR010209">
    <property type="entry name" value="Ion_transpt_RnfG/RsxG"/>
</dbReference>
<gene>
    <name evidence="6" type="primary">rnfG</name>
    <name evidence="8" type="ORF">DSM101010T_36060</name>
</gene>
<evidence type="ECO:0000259" key="7">
    <source>
        <dbReference type="SMART" id="SM00900"/>
    </source>
</evidence>
<keyword evidence="6" id="KW-0812">Transmembrane</keyword>
<evidence type="ECO:0000256" key="6">
    <source>
        <dbReference type="HAMAP-Rule" id="MF_00479"/>
    </source>
</evidence>